<dbReference type="SUPFAM" id="SSF50998">
    <property type="entry name" value="Quinoprotein alcohol dehydrogenase-like"/>
    <property type="match status" value="1"/>
</dbReference>
<protein>
    <submittedName>
        <fullName evidence="5">Winged helix-turn-helix domain-containing protein</fullName>
    </submittedName>
</protein>
<dbReference type="EMBL" id="CP072425">
    <property type="protein sequence ID" value="QTL36468.1"/>
    <property type="molecule type" value="Genomic_DNA"/>
</dbReference>
<dbReference type="InterPro" id="IPR011042">
    <property type="entry name" value="6-blade_b-propeller_TolB-like"/>
</dbReference>
<dbReference type="InterPro" id="IPR011047">
    <property type="entry name" value="Quinoprotein_ADH-like_sf"/>
</dbReference>
<dbReference type="Gene3D" id="1.10.10.10">
    <property type="entry name" value="Winged helix-like DNA-binding domain superfamily/Winged helix DNA-binding domain"/>
    <property type="match status" value="1"/>
</dbReference>
<name>A0ABX7VCR7_9GAMM</name>
<evidence type="ECO:0000259" key="4">
    <source>
        <dbReference type="PROSITE" id="PS51755"/>
    </source>
</evidence>
<dbReference type="CDD" id="cd00383">
    <property type="entry name" value="trans_reg_C"/>
    <property type="match status" value="1"/>
</dbReference>
<dbReference type="InterPro" id="IPR016032">
    <property type="entry name" value="Sig_transdc_resp-reg_C-effctor"/>
</dbReference>
<feature type="transmembrane region" description="Helical" evidence="3">
    <location>
        <begin position="152"/>
        <end position="172"/>
    </location>
</feature>
<keyword evidence="3" id="KW-1133">Transmembrane helix</keyword>
<gene>
    <name evidence="5" type="ORF">J5X90_05320</name>
</gene>
<dbReference type="PANTHER" id="PTHR36842">
    <property type="entry name" value="PROTEIN TOLB HOMOLOG"/>
    <property type="match status" value="1"/>
</dbReference>
<reference evidence="5 6" key="1">
    <citation type="submission" date="2021-03" db="EMBL/GenBank/DDBJ databases">
        <title>Complete Genome of Pseudoalteromonas viridis Strain BBR56, a new biocontrol bacterial candidate.</title>
        <authorList>
            <person name="Handayani D.P."/>
            <person name="Isnansetyo A."/>
            <person name="Istiqomah I."/>
            <person name="Jumina J."/>
        </authorList>
    </citation>
    <scope>NUCLEOTIDE SEQUENCE [LARGE SCALE GENOMIC DNA]</scope>
    <source>
        <strain evidence="5 6">BBR56</strain>
    </source>
</reference>
<keyword evidence="1 2" id="KW-0238">DNA-binding</keyword>
<dbReference type="PROSITE" id="PS51755">
    <property type="entry name" value="OMPR_PHOB"/>
    <property type="match status" value="1"/>
</dbReference>
<dbReference type="SUPFAM" id="SSF69304">
    <property type="entry name" value="Tricorn protease N-terminal domain"/>
    <property type="match status" value="1"/>
</dbReference>
<evidence type="ECO:0000256" key="1">
    <source>
        <dbReference type="ARBA" id="ARBA00023125"/>
    </source>
</evidence>
<dbReference type="SUPFAM" id="SSF46894">
    <property type="entry name" value="C-terminal effector domain of the bipartite response regulators"/>
    <property type="match status" value="1"/>
</dbReference>
<dbReference type="InterPro" id="IPR001867">
    <property type="entry name" value="OmpR/PhoB-type_DNA-bd"/>
</dbReference>
<dbReference type="RefSeq" id="WP_209053026.1">
    <property type="nucleotide sequence ID" value="NZ_CP072425.1"/>
</dbReference>
<organism evidence="5 6">
    <name type="scientific">Pseudoalteromonas viridis</name>
    <dbReference type="NCBI Taxonomy" id="339617"/>
    <lineage>
        <taxon>Bacteria</taxon>
        <taxon>Pseudomonadati</taxon>
        <taxon>Pseudomonadota</taxon>
        <taxon>Gammaproteobacteria</taxon>
        <taxon>Alteromonadales</taxon>
        <taxon>Pseudoalteromonadaceae</taxon>
        <taxon>Pseudoalteromonas</taxon>
    </lineage>
</organism>
<keyword evidence="3" id="KW-0812">Transmembrane</keyword>
<keyword evidence="3" id="KW-0472">Membrane</keyword>
<dbReference type="InterPro" id="IPR036388">
    <property type="entry name" value="WH-like_DNA-bd_sf"/>
</dbReference>
<accession>A0ABX7VCR7</accession>
<feature type="DNA-binding region" description="OmpR/PhoB-type" evidence="2">
    <location>
        <begin position="10"/>
        <end position="108"/>
    </location>
</feature>
<feature type="domain" description="OmpR/PhoB-type" evidence="4">
    <location>
        <begin position="10"/>
        <end position="108"/>
    </location>
</feature>
<evidence type="ECO:0000256" key="3">
    <source>
        <dbReference type="SAM" id="Phobius"/>
    </source>
</evidence>
<evidence type="ECO:0000256" key="2">
    <source>
        <dbReference type="PROSITE-ProRule" id="PRU01091"/>
    </source>
</evidence>
<keyword evidence="6" id="KW-1185">Reference proteome</keyword>
<proteinExistence type="predicted"/>
<evidence type="ECO:0000313" key="6">
    <source>
        <dbReference type="Proteomes" id="UP000665025"/>
    </source>
</evidence>
<dbReference type="PANTHER" id="PTHR36842:SF1">
    <property type="entry name" value="PROTEIN TOLB"/>
    <property type="match status" value="1"/>
</dbReference>
<dbReference type="SMART" id="SM00862">
    <property type="entry name" value="Trans_reg_C"/>
    <property type="match status" value="1"/>
</dbReference>
<dbReference type="Gene3D" id="2.120.10.30">
    <property type="entry name" value="TolB, C-terminal domain"/>
    <property type="match status" value="1"/>
</dbReference>
<dbReference type="Proteomes" id="UP000665025">
    <property type="component" value="Chromosome 1"/>
</dbReference>
<evidence type="ECO:0000313" key="5">
    <source>
        <dbReference type="EMBL" id="QTL36468.1"/>
    </source>
</evidence>
<dbReference type="Pfam" id="PF00486">
    <property type="entry name" value="Trans_reg_C"/>
    <property type="match status" value="1"/>
</dbReference>
<sequence length="722" mass="82079">MNEVRFSRQVKEVKFGAWSLDPRKQSISDGCVERELEPLLFRLLCYFIINNDQIITRQDLVDDVWCQKYVDDNAINRAMSELRKLLKSELQQGIVVKTHYRKGYSFFLEPEIIYHSEQAQEGTVAVAPQPAQKDPAPISSHSVQPKRTKRNVFLYPVVFFVSLLSMVVGYIVTATDSAYESQLTVHRDIEEHVVSWVPGLYAQLKLSFDKKRLAFVFVPQGAKYTSLVVKDLASGYERRLGEEGVNYYPLGWSTDSSILYYRTKTDDSCQIWQINADFSEGNKTLFDCSMRGLVSGSGVGKNRLVYSKAGYRNRDELAALTSRDLKTGEEFQISSPNLNSYGDQFLSYIPEKEVILFERRQYDTNELYMTDLDGGNQVKLLESPGRIWSLNYDSESDLLLWFDNRQNIAFGYSLSERRLVKKEKLNTPNDFAIFQFLNQDEMLIVSYPYTDHMLALGLGNQEKKTDILLNMGSLSLGSLSPIKVKQDYLIVTTGADGMVVAQVDGDGNQRTLGVPPGDIRNIRYHAESDLLLVRYHRKVEVYKYADLSLVDSISEGGAVISAEFLSGDDIGYVVLDEHKVKSSSYQYSLRHKKKALIPALNALWIGRLDETTLVSLSSNDTVFMYDINSGDTLEEIDLPDARFRHSIAAGGGYIYHSDGKRIYRTARGKNGVLEEIYRADNAKYLIKGIQYSSQDDALWLYVTEINENQILQIKLGDESKLQ</sequence>